<organism evidence="1 2">
    <name type="scientific">Pseudomonas fluorescens</name>
    <dbReference type="NCBI Taxonomy" id="294"/>
    <lineage>
        <taxon>Bacteria</taxon>
        <taxon>Pseudomonadati</taxon>
        <taxon>Pseudomonadota</taxon>
        <taxon>Gammaproteobacteria</taxon>
        <taxon>Pseudomonadales</taxon>
        <taxon>Pseudomonadaceae</taxon>
        <taxon>Pseudomonas</taxon>
    </lineage>
</organism>
<gene>
    <name evidence="1" type="ORF">PS712_00946</name>
</gene>
<dbReference type="EMBL" id="CABVIB010000003">
    <property type="protein sequence ID" value="VVN78949.1"/>
    <property type="molecule type" value="Genomic_DNA"/>
</dbReference>
<proteinExistence type="predicted"/>
<dbReference type="Proteomes" id="UP000326018">
    <property type="component" value="Unassembled WGS sequence"/>
</dbReference>
<protein>
    <submittedName>
        <fullName evidence="1">Uncharacterized protein</fullName>
    </submittedName>
</protein>
<sequence length="396" mass="42654">MAHRAGMEPVAHARRGRADIFITGEVTRLHAEVASVIGDGHGMPKKVMITFARPHAAVQHDRIADIEFAIDRAERVRGPGLAPRLRIVVADVVCAWHLRIGVNLHALLRGVGIALGVADVGRKPQALTAKIQAQHGHLAVDTLVIPFGITGLFHAIESNAEHVALTKTPADVNGTAELVIGCVAASERGDRLIGRALGHHVDAAADAASRRNAVDQLARAFEDIDAIGHFHIDRISRQDAVQAVVGNIAIEQAEPANGELLVTPARRIGGAHRRIAGDQVAQSTGLLVFHRFAGVSRHAERRFHEILRAQQTLRATARDLATGIRIAMFGIDCTENRSRAQLQARATWHRHQDVGLFAHRLQLQAGVLQQPGKALFHAEITGQAGTAATADQCRIH</sequence>
<evidence type="ECO:0000313" key="2">
    <source>
        <dbReference type="Proteomes" id="UP000326018"/>
    </source>
</evidence>
<accession>A0A5E7AK25</accession>
<reference evidence="1 2" key="1">
    <citation type="submission" date="2019-09" db="EMBL/GenBank/DDBJ databases">
        <authorList>
            <person name="Chandra G."/>
            <person name="Truman W A."/>
        </authorList>
    </citation>
    <scope>NUCLEOTIDE SEQUENCE [LARGE SCALE GENOMIC DNA]</scope>
    <source>
        <strain evidence="1">PS712</strain>
    </source>
</reference>
<name>A0A5E7AK25_PSEFL</name>
<evidence type="ECO:0000313" key="1">
    <source>
        <dbReference type="EMBL" id="VVN78949.1"/>
    </source>
</evidence>
<dbReference type="AlphaFoldDB" id="A0A5E7AK25"/>